<feature type="binding site" evidence="1">
    <location>
        <position position="132"/>
    </location>
    <ligand>
        <name>ATP</name>
        <dbReference type="ChEBI" id="CHEBI:30616"/>
    </ligand>
</feature>
<reference evidence="3" key="2">
    <citation type="submission" date="2018-04" db="EMBL/GenBank/DDBJ databases">
        <title>OnivRS2 (Oryza nivara Reference Sequence Version 2).</title>
        <authorList>
            <person name="Zhang J."/>
            <person name="Kudrna D."/>
            <person name="Lee S."/>
            <person name="Talag J."/>
            <person name="Rajasekar S."/>
            <person name="Welchert J."/>
            <person name="Hsing Y.-I."/>
            <person name="Wing R.A."/>
        </authorList>
    </citation>
    <scope>NUCLEOTIDE SEQUENCE [LARGE SCALE GENOMIC DNA]</scope>
    <source>
        <strain evidence="3">SL10</strain>
    </source>
</reference>
<evidence type="ECO:0000313" key="4">
    <source>
        <dbReference type="Proteomes" id="UP000006591"/>
    </source>
</evidence>
<evidence type="ECO:0000313" key="3">
    <source>
        <dbReference type="EnsemblPlants" id="ONIVA03G17010.1"/>
    </source>
</evidence>
<proteinExistence type="predicted"/>
<dbReference type="InterPro" id="IPR011009">
    <property type="entry name" value="Kinase-like_dom_sf"/>
</dbReference>
<dbReference type="HOGENOM" id="CLU_1838363_0_0_1"/>
<dbReference type="Gramene" id="ONIVA03G17010.1">
    <property type="protein sequence ID" value="ONIVA03G17010.1"/>
    <property type="gene ID" value="ONIVA03G17010"/>
</dbReference>
<name>A0A0E0GLV5_ORYNI</name>
<evidence type="ECO:0000256" key="1">
    <source>
        <dbReference type="PROSITE-ProRule" id="PRU10141"/>
    </source>
</evidence>
<keyword evidence="1" id="KW-0067">ATP-binding</keyword>
<dbReference type="STRING" id="4536.A0A0E0GLV5"/>
<reference evidence="3" key="1">
    <citation type="submission" date="2015-04" db="UniProtKB">
        <authorList>
            <consortium name="EnsemblPlants"/>
        </authorList>
    </citation>
    <scope>IDENTIFICATION</scope>
    <source>
        <strain evidence="3">SL10</strain>
    </source>
</reference>
<dbReference type="Proteomes" id="UP000006591">
    <property type="component" value="Chromosome 3"/>
</dbReference>
<dbReference type="InterPro" id="IPR017441">
    <property type="entry name" value="Protein_kinase_ATP_BS"/>
</dbReference>
<evidence type="ECO:0008006" key="5">
    <source>
        <dbReference type="Google" id="ProtNLM"/>
    </source>
</evidence>
<dbReference type="GO" id="GO:0005524">
    <property type="term" value="F:ATP binding"/>
    <property type="evidence" value="ECO:0007669"/>
    <property type="project" value="UniProtKB-UniRule"/>
</dbReference>
<dbReference type="Gene3D" id="3.30.200.20">
    <property type="entry name" value="Phosphorylase Kinase, domain 1"/>
    <property type="match status" value="1"/>
</dbReference>
<dbReference type="SUPFAM" id="SSF56112">
    <property type="entry name" value="Protein kinase-like (PK-like)"/>
    <property type="match status" value="1"/>
</dbReference>
<accession>A0A0E0GLV5</accession>
<evidence type="ECO:0000256" key="2">
    <source>
        <dbReference type="SAM" id="MobiDB-lite"/>
    </source>
</evidence>
<organism evidence="3">
    <name type="scientific">Oryza nivara</name>
    <name type="common">Indian wild rice</name>
    <name type="synonym">Oryza sativa f. spontanea</name>
    <dbReference type="NCBI Taxonomy" id="4536"/>
    <lineage>
        <taxon>Eukaryota</taxon>
        <taxon>Viridiplantae</taxon>
        <taxon>Streptophyta</taxon>
        <taxon>Embryophyta</taxon>
        <taxon>Tracheophyta</taxon>
        <taxon>Spermatophyta</taxon>
        <taxon>Magnoliopsida</taxon>
        <taxon>Liliopsida</taxon>
        <taxon>Poales</taxon>
        <taxon>Poaceae</taxon>
        <taxon>BOP clade</taxon>
        <taxon>Oryzoideae</taxon>
        <taxon>Oryzeae</taxon>
        <taxon>Oryzinae</taxon>
        <taxon>Oryza</taxon>
    </lineage>
</organism>
<dbReference type="EnsemblPlants" id="ONIVA03G17010.1">
    <property type="protein sequence ID" value="ONIVA03G17010.1"/>
    <property type="gene ID" value="ONIVA03G17010"/>
</dbReference>
<sequence length="140" mass="15728">MRSGSTTRRRFEVAQQRGRRDAEATARRSPPAAIFSSVSTQHFPLSPPLPKLGSELRRLSMAMQNVITLWRLEEGNLGFKLYDFSDIKDATNNFSSESLLGKGGFGSVYKVSSDFRVTLLPVASKQVFSVFKAELYFHTF</sequence>
<keyword evidence="4" id="KW-1185">Reference proteome</keyword>
<dbReference type="AlphaFoldDB" id="A0A0E0GLV5"/>
<keyword evidence="1" id="KW-0547">Nucleotide-binding</keyword>
<protein>
    <recommendedName>
        <fullName evidence="5">Protein kinase domain-containing protein</fullName>
    </recommendedName>
</protein>
<feature type="region of interest" description="Disordered" evidence="2">
    <location>
        <begin position="1"/>
        <end position="33"/>
    </location>
</feature>
<dbReference type="PROSITE" id="PS00107">
    <property type="entry name" value="PROTEIN_KINASE_ATP"/>
    <property type="match status" value="1"/>
</dbReference>